<proteinExistence type="predicted"/>
<dbReference type="Proteomes" id="UP000019062">
    <property type="component" value="Unassembled WGS sequence"/>
</dbReference>
<keyword evidence="1" id="KW-0812">Transmembrane</keyword>
<organism evidence="2 3">
    <name type="scientific">Viridibacillus arenosi FSL R5-213</name>
    <dbReference type="NCBI Taxonomy" id="1227360"/>
    <lineage>
        <taxon>Bacteria</taxon>
        <taxon>Bacillati</taxon>
        <taxon>Bacillota</taxon>
        <taxon>Bacilli</taxon>
        <taxon>Bacillales</taxon>
        <taxon>Caryophanaceae</taxon>
        <taxon>Viridibacillus</taxon>
    </lineage>
</organism>
<keyword evidence="1" id="KW-1133">Transmembrane helix</keyword>
<dbReference type="RefSeq" id="WP_038190910.1">
    <property type="nucleotide sequence ID" value="NZ_ASQA01000042.1"/>
</dbReference>
<accession>W4ELS9</accession>
<dbReference type="AlphaFoldDB" id="W4ELS9"/>
<keyword evidence="3" id="KW-1185">Reference proteome</keyword>
<reference evidence="2 3" key="1">
    <citation type="journal article" date="2014" name="BMC Genomics">
        <title>Genomic comparison of sporeforming bacilli isolated from milk.</title>
        <authorList>
            <person name="Moreno Switt A.I."/>
            <person name="Andrus A.D."/>
            <person name="Ranieri M.L."/>
            <person name="Orsi R.H."/>
            <person name="Ivy R."/>
            <person name="den Bakker H.C."/>
            <person name="Martin N.H."/>
            <person name="Wiedmann M."/>
            <person name="Boor K.J."/>
        </authorList>
    </citation>
    <scope>NUCLEOTIDE SEQUENCE [LARGE SCALE GENOMIC DNA]</scope>
    <source>
        <strain evidence="2 3">FSL R5-213</strain>
    </source>
</reference>
<feature type="transmembrane region" description="Helical" evidence="1">
    <location>
        <begin position="31"/>
        <end position="57"/>
    </location>
</feature>
<name>W4ELS9_9BACL</name>
<comment type="caution">
    <text evidence="2">The sequence shown here is derived from an EMBL/GenBank/DDBJ whole genome shotgun (WGS) entry which is preliminary data.</text>
</comment>
<gene>
    <name evidence="2" type="ORF">C176_20924</name>
</gene>
<evidence type="ECO:0000313" key="3">
    <source>
        <dbReference type="Proteomes" id="UP000019062"/>
    </source>
</evidence>
<keyword evidence="1" id="KW-0472">Membrane</keyword>
<evidence type="ECO:0000313" key="2">
    <source>
        <dbReference type="EMBL" id="ETT81209.1"/>
    </source>
</evidence>
<feature type="transmembrane region" description="Helical" evidence="1">
    <location>
        <begin position="69"/>
        <end position="91"/>
    </location>
</feature>
<feature type="transmembrane region" description="Helical" evidence="1">
    <location>
        <begin position="97"/>
        <end position="122"/>
    </location>
</feature>
<protein>
    <submittedName>
        <fullName evidence="2">Uncharacterized protein</fullName>
    </submittedName>
</protein>
<feature type="transmembrane region" description="Helical" evidence="1">
    <location>
        <begin position="7"/>
        <end position="25"/>
    </location>
</feature>
<sequence length="139" mass="15743">MAERKLLSSFFTSIIAFFTLPLLFMQTDEHFLHSAFALTVYVVPIIFTYGLLASYIADRIAERKMNVRGYSLLLHMAFGTGIVIPITVAYYSQGGVWSLQIITAATAGFILGSVFFFVDLMLRKVAIRMTQYSYEEQNI</sequence>
<dbReference type="EMBL" id="ASQA01000042">
    <property type="protein sequence ID" value="ETT81209.1"/>
    <property type="molecule type" value="Genomic_DNA"/>
</dbReference>
<evidence type="ECO:0000256" key="1">
    <source>
        <dbReference type="SAM" id="Phobius"/>
    </source>
</evidence>